<proteinExistence type="predicted"/>
<feature type="compositionally biased region" description="Basic and acidic residues" evidence="1">
    <location>
        <begin position="1416"/>
        <end position="1427"/>
    </location>
</feature>
<feature type="region of interest" description="Disordered" evidence="1">
    <location>
        <begin position="156"/>
        <end position="239"/>
    </location>
</feature>
<feature type="compositionally biased region" description="Basic and acidic residues" evidence="1">
    <location>
        <begin position="1683"/>
        <end position="1708"/>
    </location>
</feature>
<sequence>MVTRVEVGSLASLTGMPSLGEITKEETLKRTYFCQTGDASGAPLARTLERKNPLRNQGHLFPLPRVAPKPFSKEKAPDVKSPTVSVRPGLSRPSSSSEFSQDVVEKCPDEKMPTLVEQEPGGGEGPSRNLSLFTKTPFQRTNPNTVILFETIKTGPSLGKGADEGTQEASAGVSHQTLSGSQPKVAAKPALPSRKPMGTFPRPTSLSEGTKPGATQQESGPKETLLKASSMEEARPRLKRRPTSAIFIESTQPQKLAPGRAAMVGRPPPTPPEKSWLRKPRPLSMDLTAPFESREVLLQKVANNGNGATAGSVSWCRGTEISNHELKVDGECLAKTKCPLHDQNSDFLEVTKKPRDQKEMMLFKESETGCPSTPGSSAKVTPKDDQSLWKEKAKPEKALESPSPKSGKGQESAKVQSRVADGGSMERGERTTRGSIKKRISLFGEESALALAAGSSPPLATPEPPSAAPEPAKRCLSVQERIKGWAADSMETKPEIRKKAIQTKPLPADLTKMFTSPASSQEVRYEKCPEPSNEHPKDSRAKLKEEPGLDGASAPRSPWKPGTLREKARQTEWKDSSSQAPDNRLCEKVAGSPCTPDVTPEDNGNFQTVWATVFEHHVERHTVADQTRRPCPSATVLGDVSDSRVSEFRLGPDRGSWPGKVPLEKTNPKKENSRLFESPEAKKLGWAALSNGDRKQDHTHLPEKQSDDPFYKYSENPPTSQRVEPKYDIVHTVRERAHSEAVPTAPEEKALTLRSGPSCLLQKDSQLSLEVPAAVPQGSREGRPRFFQRASLIWEAQGTQGPRLDFRELKDGFGRSCSSPKWTGGAVVASEETSVELSPAVVCKGSARAWAPEATTVKTMKTSIQEVQPEQREGARNKPRSSVSREERGSPQGWPQDPSSRAKEQPFDFEAQACSGSLSVNKGPLIVAASEGNQRPVPMPQLEVKMRKTSHTDQRMDRWRRRTLPHDVKFEEFSFLTPDNSSKEELRKTEFLTPTMVALRKSQLSHNRAGTPEVNLGLPLDQTLPPGKQGSPVETKATFFAVTYQIPDAQKTKSVVKSGPEKVTEHSRKTASPPSSYSASVSLNDQEPLESGSSKTWIKGREHENVSVSKTLKPANRPSPLRDTITEPSSERIIDVDALWIRRRSEDVTGFQNYWKDSGDKMSSSNIPQTTPTFKSHTKAGNLVRRKTDVVSKTVPGKINDSYRSSVLDIDALMAEYKDQSAKGPRESQDHNESPKAQVSSLSPGRPGHRGRPEWGRKSLKEAPQAEGLWKQASLAETNHSSTSNSGKQPLTTLDSARDIKHNPPLWALPHPAPERDLETSSGPMESKKKASVSKYSSAKCQSYLAESKSKVSKSPPADRNKGTSKKSSRKGDEGSGVMWGDHPQDSGKSPLDVKRASSEKGPPAKIREGLAIMQEARERRRVEPEGKPSFPGGSPEAKETKARPSRWESGTRDGHKVLQLDLGKEGDLQDKEQPVQQVSPAALSPRRSHSFCKDKRSGPFVDQLKQCFSRRPPEAKDTDSLVQEADSQYGTWTEQRQSGESLAPKSSSPDSSATSTRRQPPSSRLSSLSSQTEPTSAGDLNDGSRGQRSTSVDRSSADLDSTDGTEGPPLPDACSTQRMDDFSFIDQTSVLDSSALKTRVQLNKRSRRRAPISHSHRRSRLSESESRSPLEEEVDSMWMFKDSTEEKSPRREESDEEENPPRAERTPTSHPQRMPAFPGMDPAMLKAQLHKRQEVDSPGENLPRTPQPKTPKSPFQPGMLGSRVLPPSVDKDVWSEESSPQWLKELKSKKRQSLYENQA</sequence>
<feature type="region of interest" description="Disordered" evidence="1">
    <location>
        <begin position="259"/>
        <end position="279"/>
    </location>
</feature>
<dbReference type="PANTHER" id="PTHR22042">
    <property type="entry name" value="TANKYRASE 1 BINDING PROTEIN"/>
    <property type="match status" value="1"/>
</dbReference>
<reference evidence="4" key="1">
    <citation type="submission" date="2025-08" db="UniProtKB">
        <authorList>
            <consortium name="RefSeq"/>
        </authorList>
    </citation>
    <scope>IDENTIFICATION</scope>
    <source>
        <tissue evidence="4">Spleen</tissue>
    </source>
</reference>
<protein>
    <submittedName>
        <fullName evidence="4">Uncharacterized protein KIAA1671 homolog</fullName>
    </submittedName>
</protein>
<feature type="compositionally biased region" description="Basic and acidic residues" evidence="1">
    <location>
        <begin position="381"/>
        <end position="399"/>
    </location>
</feature>
<dbReference type="GeneID" id="102823743"/>
<feature type="region of interest" description="Disordered" evidence="1">
    <location>
        <begin position="1158"/>
        <end position="1181"/>
    </location>
</feature>
<dbReference type="PANTHER" id="PTHR22042:SF3">
    <property type="entry name" value="RIKEN CDNA 2900026A02 GENE"/>
    <property type="match status" value="1"/>
</dbReference>
<gene>
    <name evidence="4" type="primary">KIAA1671</name>
</gene>
<keyword evidence="3" id="KW-1185">Reference proteome</keyword>
<feature type="region of interest" description="Disordered" evidence="1">
    <location>
        <begin position="1218"/>
        <end position="1781"/>
    </location>
</feature>
<evidence type="ECO:0000313" key="4">
    <source>
        <dbReference type="RefSeq" id="XP_006869354.1"/>
    </source>
</evidence>
<feature type="domain" description="Tankyrase 1-binding protein C-terminal" evidence="2">
    <location>
        <begin position="1620"/>
        <end position="1791"/>
    </location>
</feature>
<dbReference type="Pfam" id="PF15327">
    <property type="entry name" value="Tankyrase_bdg_C"/>
    <property type="match status" value="1"/>
</dbReference>
<feature type="compositionally biased region" description="Polar residues" evidence="1">
    <location>
        <begin position="1626"/>
        <end position="1642"/>
    </location>
</feature>
<feature type="compositionally biased region" description="Basic and acidic residues" evidence="1">
    <location>
        <begin position="351"/>
        <end position="367"/>
    </location>
</feature>
<feature type="compositionally biased region" description="Basic and acidic residues" evidence="1">
    <location>
        <begin position="1059"/>
        <end position="1068"/>
    </location>
</feature>
<feature type="compositionally biased region" description="Basic and acidic residues" evidence="1">
    <location>
        <begin position="103"/>
        <end position="112"/>
    </location>
</feature>
<feature type="compositionally biased region" description="Polar residues" evidence="1">
    <location>
        <begin position="1585"/>
        <end position="1605"/>
    </location>
</feature>
<name>A0A9B0WTC6_CHRAS</name>
<feature type="compositionally biased region" description="Polar residues" evidence="1">
    <location>
        <begin position="513"/>
        <end position="522"/>
    </location>
</feature>
<feature type="compositionally biased region" description="Pro residues" evidence="1">
    <location>
        <begin position="459"/>
        <end position="468"/>
    </location>
</feature>
<feature type="compositionally biased region" description="Polar residues" evidence="1">
    <location>
        <begin position="859"/>
        <end position="868"/>
    </location>
</feature>
<feature type="compositionally biased region" description="Basic and acidic residues" evidence="1">
    <location>
        <begin position="1437"/>
        <end position="1474"/>
    </location>
</feature>
<dbReference type="InterPro" id="IPR040006">
    <property type="entry name" value="TNKS1BP1-like"/>
</dbReference>
<dbReference type="InterPro" id="IPR032764">
    <property type="entry name" value="Tankyrase-bd_C"/>
</dbReference>
<feature type="compositionally biased region" description="Basic and acidic residues" evidence="1">
    <location>
        <begin position="662"/>
        <end position="683"/>
    </location>
</feature>
<feature type="compositionally biased region" description="Basic and acidic residues" evidence="1">
    <location>
        <begin position="563"/>
        <end position="575"/>
    </location>
</feature>
<feature type="region of interest" description="Disordered" evidence="1">
    <location>
        <begin position="52"/>
        <end position="129"/>
    </location>
</feature>
<feature type="compositionally biased region" description="Polar residues" evidence="1">
    <location>
        <begin position="202"/>
        <end position="219"/>
    </location>
</feature>
<evidence type="ECO:0000313" key="3">
    <source>
        <dbReference type="Proteomes" id="UP000504623"/>
    </source>
</evidence>
<feature type="compositionally biased region" description="Polar residues" evidence="1">
    <location>
        <begin position="1526"/>
        <end position="1541"/>
    </location>
</feature>
<dbReference type="Proteomes" id="UP000504623">
    <property type="component" value="Unplaced"/>
</dbReference>
<dbReference type="CTD" id="85379"/>
<feature type="compositionally biased region" description="Basic and acidic residues" evidence="1">
    <location>
        <begin position="1661"/>
        <end position="1671"/>
    </location>
</feature>
<feature type="compositionally biased region" description="Polar residues" evidence="1">
    <location>
        <begin position="369"/>
        <end position="379"/>
    </location>
</feature>
<evidence type="ECO:0000256" key="1">
    <source>
        <dbReference type="SAM" id="MobiDB-lite"/>
    </source>
</evidence>
<feature type="compositionally biased region" description="Basic and acidic residues" evidence="1">
    <location>
        <begin position="1251"/>
        <end position="1261"/>
    </location>
</feature>
<dbReference type="RefSeq" id="XP_006869354.1">
    <property type="nucleotide sequence ID" value="XM_006869292.1"/>
</dbReference>
<feature type="compositionally biased region" description="Low complexity" evidence="1">
    <location>
        <begin position="1542"/>
        <end position="1573"/>
    </location>
</feature>
<feature type="compositionally biased region" description="Low complexity" evidence="1">
    <location>
        <begin position="1071"/>
        <end position="1082"/>
    </location>
</feature>
<feature type="region of interest" description="Disordered" evidence="1">
    <location>
        <begin position="351"/>
        <end position="439"/>
    </location>
</feature>
<dbReference type="OrthoDB" id="9950932at2759"/>
<feature type="compositionally biased region" description="Polar residues" evidence="1">
    <location>
        <begin position="1161"/>
        <end position="1175"/>
    </location>
</feature>
<feature type="region of interest" description="Disordered" evidence="1">
    <location>
        <begin position="859"/>
        <end position="904"/>
    </location>
</feature>
<accession>A0A9B0WTC6</accession>
<feature type="compositionally biased region" description="Basic and acidic residues" evidence="1">
    <location>
        <begin position="692"/>
        <end position="710"/>
    </location>
</feature>
<feature type="region of interest" description="Disordered" evidence="1">
    <location>
        <begin position="452"/>
        <end position="601"/>
    </location>
</feature>
<feature type="compositionally biased region" description="Basic and acidic residues" evidence="1">
    <location>
        <begin position="1218"/>
        <end position="1234"/>
    </location>
</feature>
<feature type="region of interest" description="Disordered" evidence="1">
    <location>
        <begin position="646"/>
        <end position="726"/>
    </location>
</feature>
<feature type="region of interest" description="Disordered" evidence="1">
    <location>
        <begin position="1050"/>
        <end position="1102"/>
    </location>
</feature>
<dbReference type="SMART" id="SM01319">
    <property type="entry name" value="Tankyrase_bdg_C"/>
    <property type="match status" value="1"/>
</dbReference>
<feature type="compositionally biased region" description="Polar residues" evidence="1">
    <location>
        <begin position="167"/>
        <end position="182"/>
    </location>
</feature>
<feature type="compositionally biased region" description="Basic residues" evidence="1">
    <location>
        <begin position="1643"/>
        <end position="1660"/>
    </location>
</feature>
<feature type="compositionally biased region" description="Basic and acidic residues" evidence="1">
    <location>
        <begin position="523"/>
        <end position="547"/>
    </location>
</feature>
<feature type="compositionally biased region" description="Basic and acidic residues" evidence="1">
    <location>
        <begin position="220"/>
        <end position="236"/>
    </location>
</feature>
<evidence type="ECO:0000259" key="2">
    <source>
        <dbReference type="SMART" id="SM01319"/>
    </source>
</evidence>
<feature type="compositionally biased region" description="Polar residues" evidence="1">
    <location>
        <begin position="1275"/>
        <end position="1295"/>
    </location>
</feature>
<organism evidence="3 4">
    <name type="scientific">Chrysochloris asiatica</name>
    <name type="common">Cape golden mole</name>
    <dbReference type="NCBI Taxonomy" id="185453"/>
    <lineage>
        <taxon>Eukaryota</taxon>
        <taxon>Metazoa</taxon>
        <taxon>Chordata</taxon>
        <taxon>Craniata</taxon>
        <taxon>Vertebrata</taxon>
        <taxon>Euteleostomi</taxon>
        <taxon>Mammalia</taxon>
        <taxon>Eutheria</taxon>
        <taxon>Afrotheria</taxon>
        <taxon>Chrysochloridae</taxon>
        <taxon>Chrysochlorinae</taxon>
        <taxon>Chrysochloris</taxon>
    </lineage>
</organism>